<keyword evidence="6" id="KW-0175">Coiled coil</keyword>
<evidence type="ECO:0000256" key="3">
    <source>
        <dbReference type="ARBA" id="ARBA00023015"/>
    </source>
</evidence>
<sequence>MKGKGKSKGGIRIKIELEDSSSLTVSGNPSASTRDSSKFSTVLQKRSLDVDDLRDVQFELESQLISVSKRKRQLENKIFSLETLHSKKDKRSRSDSTEKRTSDEKPPKKAKESSSKASSQHKSKFIPPALPDPHQEAPKPPKNDAPSRFWSFIEPYCADITQDSIRAIEDWINPQESDEKFYKIPELGKHFSEKWVLDDLTEEIIEGSKSVENHKGLFNGSVQDQAEIERLKKLGEDECSLRVGNATILDRLVNSLIEENLMTQLDDTMNDACDDEMIQKSKPPIVQTPSLPSSENLEKRLLAKFIESGLLEPEEEEMEVGDDEVCQELKKLQGALIPVHEYNIIQKKKLLALTKAEMAKQEVKKKLQELDAKVMETFRSVANAKRTKTMNKKLEDQIKRILRERRKLIEKLSNMK</sequence>
<gene>
    <name evidence="8" type="primary">TADA3</name>
    <name evidence="8" type="ORF">AVEN_171859_1</name>
</gene>
<evidence type="ECO:0000256" key="1">
    <source>
        <dbReference type="ARBA" id="ARBA00004123"/>
    </source>
</evidence>
<feature type="region of interest" description="Disordered" evidence="7">
    <location>
        <begin position="78"/>
        <end position="145"/>
    </location>
</feature>
<evidence type="ECO:0000256" key="4">
    <source>
        <dbReference type="ARBA" id="ARBA00023163"/>
    </source>
</evidence>
<comment type="caution">
    <text evidence="8">The sequence shown here is derived from an EMBL/GenBank/DDBJ whole genome shotgun (WGS) entry which is preliminary data.</text>
</comment>
<evidence type="ECO:0000256" key="2">
    <source>
        <dbReference type="ARBA" id="ARBA00005330"/>
    </source>
</evidence>
<keyword evidence="5" id="KW-0539">Nucleus</keyword>
<dbReference type="EMBL" id="BGPR01000818">
    <property type="protein sequence ID" value="GBM36746.1"/>
    <property type="molecule type" value="Genomic_DNA"/>
</dbReference>
<evidence type="ECO:0000313" key="9">
    <source>
        <dbReference type="Proteomes" id="UP000499080"/>
    </source>
</evidence>
<name>A0A4Y2F8E8_ARAVE</name>
<feature type="region of interest" description="Disordered" evidence="7">
    <location>
        <begin position="19"/>
        <end position="46"/>
    </location>
</feature>
<keyword evidence="4" id="KW-0804">Transcription</keyword>
<evidence type="ECO:0000256" key="7">
    <source>
        <dbReference type="SAM" id="MobiDB-lite"/>
    </source>
</evidence>
<feature type="compositionally biased region" description="Basic and acidic residues" evidence="7">
    <location>
        <begin position="92"/>
        <end position="114"/>
    </location>
</feature>
<organism evidence="8 9">
    <name type="scientific">Araneus ventricosus</name>
    <name type="common">Orbweaver spider</name>
    <name type="synonym">Epeira ventricosa</name>
    <dbReference type="NCBI Taxonomy" id="182803"/>
    <lineage>
        <taxon>Eukaryota</taxon>
        <taxon>Metazoa</taxon>
        <taxon>Ecdysozoa</taxon>
        <taxon>Arthropoda</taxon>
        <taxon>Chelicerata</taxon>
        <taxon>Arachnida</taxon>
        <taxon>Araneae</taxon>
        <taxon>Araneomorphae</taxon>
        <taxon>Entelegynae</taxon>
        <taxon>Araneoidea</taxon>
        <taxon>Araneidae</taxon>
        <taxon>Araneus</taxon>
    </lineage>
</organism>
<comment type="similarity">
    <text evidence="2">Belongs to the NGG1 family.</text>
</comment>
<evidence type="ECO:0000313" key="8">
    <source>
        <dbReference type="EMBL" id="GBM36746.1"/>
    </source>
</evidence>
<dbReference type="OrthoDB" id="1232at2759"/>
<dbReference type="GO" id="GO:0006357">
    <property type="term" value="P:regulation of transcription by RNA polymerase II"/>
    <property type="evidence" value="ECO:0007669"/>
    <property type="project" value="TreeGrafter"/>
</dbReference>
<accession>A0A4Y2F8E8</accession>
<dbReference type="PANTHER" id="PTHR13556:SF2">
    <property type="entry name" value="TRANSCRIPTIONAL ADAPTER 3"/>
    <property type="match status" value="1"/>
</dbReference>
<dbReference type="AlphaFoldDB" id="A0A4Y2F8E8"/>
<evidence type="ECO:0000256" key="6">
    <source>
        <dbReference type="SAM" id="Coils"/>
    </source>
</evidence>
<feature type="compositionally biased region" description="Polar residues" evidence="7">
    <location>
        <begin position="20"/>
        <end position="44"/>
    </location>
</feature>
<proteinExistence type="inferred from homology"/>
<dbReference type="GO" id="GO:0005634">
    <property type="term" value="C:nucleus"/>
    <property type="evidence" value="ECO:0007669"/>
    <property type="project" value="UniProtKB-SubCell"/>
</dbReference>
<comment type="subcellular location">
    <subcellularLocation>
        <location evidence="1">Nucleus</location>
    </subcellularLocation>
</comment>
<dbReference type="InterPro" id="IPR019340">
    <property type="entry name" value="Histone_AcTrfase_su3"/>
</dbReference>
<dbReference type="Pfam" id="PF10198">
    <property type="entry name" value="Ada3"/>
    <property type="match status" value="1"/>
</dbReference>
<dbReference type="Proteomes" id="UP000499080">
    <property type="component" value="Unassembled WGS sequence"/>
</dbReference>
<keyword evidence="9" id="KW-1185">Reference proteome</keyword>
<keyword evidence="3" id="KW-0805">Transcription regulation</keyword>
<protein>
    <submittedName>
        <fullName evidence="8">Transcriptional adapter 3</fullName>
    </submittedName>
</protein>
<reference evidence="8 9" key="1">
    <citation type="journal article" date="2019" name="Sci. Rep.">
        <title>Orb-weaving spider Araneus ventricosus genome elucidates the spidroin gene catalogue.</title>
        <authorList>
            <person name="Kono N."/>
            <person name="Nakamura H."/>
            <person name="Ohtoshi R."/>
            <person name="Moran D.A.P."/>
            <person name="Shinohara A."/>
            <person name="Yoshida Y."/>
            <person name="Fujiwara M."/>
            <person name="Mori M."/>
            <person name="Tomita M."/>
            <person name="Arakawa K."/>
        </authorList>
    </citation>
    <scope>NUCLEOTIDE SEQUENCE [LARGE SCALE GENOMIC DNA]</scope>
</reference>
<dbReference type="GO" id="GO:0000124">
    <property type="term" value="C:SAGA complex"/>
    <property type="evidence" value="ECO:0007669"/>
    <property type="project" value="TreeGrafter"/>
</dbReference>
<evidence type="ECO:0000256" key="5">
    <source>
        <dbReference type="ARBA" id="ARBA00023242"/>
    </source>
</evidence>
<feature type="compositionally biased region" description="Basic and acidic residues" evidence="7">
    <location>
        <begin position="133"/>
        <end position="142"/>
    </location>
</feature>
<feature type="coiled-coil region" evidence="6">
    <location>
        <begin position="353"/>
        <end position="411"/>
    </location>
</feature>
<dbReference type="GO" id="GO:0003713">
    <property type="term" value="F:transcription coactivator activity"/>
    <property type="evidence" value="ECO:0007669"/>
    <property type="project" value="TreeGrafter"/>
</dbReference>
<dbReference type="PANTHER" id="PTHR13556">
    <property type="entry name" value="TRANSCRIPTIONAL ADAPTER 3-RELATED"/>
    <property type="match status" value="1"/>
</dbReference>